<name>A0ACC0W4S5_9STRA</name>
<gene>
    <name evidence="1" type="ORF">PsorP6_006595</name>
</gene>
<evidence type="ECO:0000313" key="1">
    <source>
        <dbReference type="EMBL" id="KAI9913021.1"/>
    </source>
</evidence>
<keyword evidence="2" id="KW-1185">Reference proteome</keyword>
<reference evidence="1 2" key="1">
    <citation type="journal article" date="2022" name="bioRxiv">
        <title>The genome of the oomycete Peronosclerospora sorghi, a cosmopolitan pathogen of maize and sorghum, is inflated with dispersed pseudogenes.</title>
        <authorList>
            <person name="Fletcher K."/>
            <person name="Martin F."/>
            <person name="Isakeit T."/>
            <person name="Cavanaugh K."/>
            <person name="Magill C."/>
            <person name="Michelmore R."/>
        </authorList>
    </citation>
    <scope>NUCLEOTIDE SEQUENCE [LARGE SCALE GENOMIC DNA]</scope>
    <source>
        <strain evidence="1">P6</strain>
    </source>
</reference>
<accession>A0ACC0W4S5</accession>
<proteinExistence type="predicted"/>
<evidence type="ECO:0000313" key="2">
    <source>
        <dbReference type="Proteomes" id="UP001163321"/>
    </source>
</evidence>
<protein>
    <submittedName>
        <fullName evidence="1">Uncharacterized protein</fullName>
    </submittedName>
</protein>
<dbReference type="Proteomes" id="UP001163321">
    <property type="component" value="Chromosome 4"/>
</dbReference>
<comment type="caution">
    <text evidence="1">The sequence shown here is derived from an EMBL/GenBank/DDBJ whole genome shotgun (WGS) entry which is preliminary data.</text>
</comment>
<organism evidence="1 2">
    <name type="scientific">Peronosclerospora sorghi</name>
    <dbReference type="NCBI Taxonomy" id="230839"/>
    <lineage>
        <taxon>Eukaryota</taxon>
        <taxon>Sar</taxon>
        <taxon>Stramenopiles</taxon>
        <taxon>Oomycota</taxon>
        <taxon>Peronosporomycetes</taxon>
        <taxon>Peronosporales</taxon>
        <taxon>Peronosporaceae</taxon>
        <taxon>Peronosclerospora</taxon>
    </lineage>
</organism>
<dbReference type="EMBL" id="CM047583">
    <property type="protein sequence ID" value="KAI9913021.1"/>
    <property type="molecule type" value="Genomic_DNA"/>
</dbReference>
<sequence length="62" mass="7030">MRLQEAHGDRETPPSKHRRFIKVDTQVSRLYLQGSQLIGKNSECATIVTNSDPPQSCIKYSI</sequence>